<protein>
    <submittedName>
        <fullName evidence="2">Butyrophilin-like protein 1</fullName>
    </submittedName>
</protein>
<organism evidence="1 2">
    <name type="scientific">Castor canadensis</name>
    <name type="common">American beaver</name>
    <dbReference type="NCBI Taxonomy" id="51338"/>
    <lineage>
        <taxon>Eukaryota</taxon>
        <taxon>Metazoa</taxon>
        <taxon>Chordata</taxon>
        <taxon>Craniata</taxon>
        <taxon>Vertebrata</taxon>
        <taxon>Euteleostomi</taxon>
        <taxon>Mammalia</taxon>
        <taxon>Eutheria</taxon>
        <taxon>Euarchontoglires</taxon>
        <taxon>Glires</taxon>
        <taxon>Rodentia</taxon>
        <taxon>Castorimorpha</taxon>
        <taxon>Castoridae</taxon>
        <taxon>Castor</taxon>
    </lineage>
</organism>
<reference evidence="2" key="1">
    <citation type="submission" date="2025-08" db="UniProtKB">
        <authorList>
            <consortium name="RefSeq"/>
        </authorList>
    </citation>
    <scope>IDENTIFICATION</scope>
</reference>
<keyword evidence="1" id="KW-1185">Reference proteome</keyword>
<sequence>MENCCRPSLPFHLISLLLLIQLPSWASTEEFLVLGPSDPLVAVLDGDVTLPCSVSPITNVENMELRWFRTKFSEAVFIYQNQREQNEEQMAEYAGRTSLVRDFLTQGKAAVKIHKVRVSDNGTYTCFFKKGAFYEEAKLEVKVAGMGSAPEVHIQGPEEDGVRVVCTASGWFPKPQVQWRGLSGRKFLTFSEAYRQDVKELFSVEATLVVRDSSVGNVTCSILNPILGQEKAMAIFIPEPFFPQASPEKPAFIVSLTLLGLLLFGAGYFLKREHSTKVRVHQEQVDLQRAKEEDQQTKEKEQKAIGELQAQRGQRKRMYLGAWKKAQLYADWRKEMFQAWSVILDPDSAYSDRAISPEKTRLTWKDNYRNPYGLFSVLGLEGITSGLCHWEVVIENVNSSLWTLGVCREDAERQGWYRECPEKGFWLVGRFEDGYCACMESRTPLSLRQDPCRVGVFLDYSEGDVSFYNMTDGSHIFSFSGVSFCGTLFPYFSFRSGDVSVSICSMVSGSERLPVPVDNSPSLEETLSPSEEGFSSGSGVAVDPSGVESPLLPCHPEAVSS</sequence>
<dbReference type="RefSeq" id="XP_073938588.1">
    <property type="nucleotide sequence ID" value="XM_074082487.1"/>
</dbReference>
<gene>
    <name evidence="2" type="primary">LOC109679586</name>
</gene>
<proteinExistence type="predicted"/>
<evidence type="ECO:0000313" key="1">
    <source>
        <dbReference type="Proteomes" id="UP001732720"/>
    </source>
</evidence>
<evidence type="ECO:0000313" key="2">
    <source>
        <dbReference type="RefSeq" id="XP_073938588.1"/>
    </source>
</evidence>
<dbReference type="Proteomes" id="UP001732720">
    <property type="component" value="Chromosome 8"/>
</dbReference>
<name>A0AC58NA93_CASCN</name>
<accession>A0AC58NA93</accession>